<organism evidence="3 4">
    <name type="scientific">Pseudidiomarina planktonica</name>
    <dbReference type="NCBI Taxonomy" id="1323738"/>
    <lineage>
        <taxon>Bacteria</taxon>
        <taxon>Pseudomonadati</taxon>
        <taxon>Pseudomonadota</taxon>
        <taxon>Gammaproteobacteria</taxon>
        <taxon>Alteromonadales</taxon>
        <taxon>Idiomarinaceae</taxon>
        <taxon>Pseudidiomarina</taxon>
    </lineage>
</organism>
<evidence type="ECO:0000313" key="3">
    <source>
        <dbReference type="EMBL" id="SMQ57905.1"/>
    </source>
</evidence>
<feature type="domain" description="DUF4168" evidence="2">
    <location>
        <begin position="44"/>
        <end position="119"/>
    </location>
</feature>
<dbReference type="EMBL" id="FXWH01000001">
    <property type="protein sequence ID" value="SMQ57905.1"/>
    <property type="molecule type" value="Genomic_DNA"/>
</dbReference>
<keyword evidence="1" id="KW-0732">Signal</keyword>
<accession>A0A1Y6E565</accession>
<feature type="chain" id="PRO_5012464265" description="DUF4168 domain-containing protein" evidence="1">
    <location>
        <begin position="23"/>
        <end position="127"/>
    </location>
</feature>
<sequence length="127" mass="14016">MRKTLLAMTIAAFGMGSTAAIAAPAPQQAQQAQMQQGQDVQVISDAMLEKFADAMSEVRNISNKYAEEFQSAEDAEQAQSIQQQAQQEMVEAVNDSGLSPEEYNTIVQRVQQDEELRARLETFTDAE</sequence>
<evidence type="ECO:0000313" key="4">
    <source>
        <dbReference type="Proteomes" id="UP000194450"/>
    </source>
</evidence>
<evidence type="ECO:0000259" key="2">
    <source>
        <dbReference type="Pfam" id="PF13767"/>
    </source>
</evidence>
<keyword evidence="4" id="KW-1185">Reference proteome</keyword>
<proteinExistence type="predicted"/>
<reference evidence="4" key="1">
    <citation type="submission" date="2017-04" db="EMBL/GenBank/DDBJ databases">
        <authorList>
            <person name="Varghese N."/>
            <person name="Submissions S."/>
        </authorList>
    </citation>
    <scope>NUCLEOTIDE SEQUENCE [LARGE SCALE GENOMIC DNA]</scope>
</reference>
<dbReference type="InterPro" id="IPR025433">
    <property type="entry name" value="DUF4168"/>
</dbReference>
<dbReference type="OrthoDB" id="5772815at2"/>
<protein>
    <recommendedName>
        <fullName evidence="2">DUF4168 domain-containing protein</fullName>
    </recommendedName>
</protein>
<name>A0A1Y6E565_9GAMM</name>
<evidence type="ECO:0000256" key="1">
    <source>
        <dbReference type="SAM" id="SignalP"/>
    </source>
</evidence>
<feature type="signal peptide" evidence="1">
    <location>
        <begin position="1"/>
        <end position="22"/>
    </location>
</feature>
<gene>
    <name evidence="3" type="ORF">SAMN06297229_0024</name>
</gene>
<dbReference type="Proteomes" id="UP000194450">
    <property type="component" value="Unassembled WGS sequence"/>
</dbReference>
<dbReference type="Pfam" id="PF13767">
    <property type="entry name" value="DUF4168"/>
    <property type="match status" value="1"/>
</dbReference>
<dbReference type="AlphaFoldDB" id="A0A1Y6E565"/>